<keyword evidence="1" id="KW-0472">Membrane</keyword>
<evidence type="ECO:0000313" key="3">
    <source>
        <dbReference type="Proteomes" id="UP000237003"/>
    </source>
</evidence>
<keyword evidence="1" id="KW-0812">Transmembrane</keyword>
<accession>A0A2S4S256</accession>
<evidence type="ECO:0000256" key="1">
    <source>
        <dbReference type="SAM" id="Phobius"/>
    </source>
</evidence>
<comment type="caution">
    <text evidence="2">The sequence shown here is derived from an EMBL/GenBank/DDBJ whole genome shotgun (WGS) entry which is preliminary data.</text>
</comment>
<reference evidence="2 3" key="1">
    <citation type="submission" date="2018-01" db="EMBL/GenBank/DDBJ databases">
        <title>Complete genome sequences of 14 Citrobacter spp. isolated from plant in Canada.</title>
        <authorList>
            <person name="Bhandare S.G."/>
            <person name="Colavecchio A."/>
            <person name="Jeukens J."/>
            <person name="Emond-Rheault J.-G."/>
            <person name="Freschi L."/>
            <person name="Hamel J."/>
            <person name="Kukavica-Ibrulj I."/>
            <person name="Levesque R."/>
            <person name="Goodridge L."/>
        </authorList>
    </citation>
    <scope>NUCLEOTIDE SEQUENCE [LARGE SCALE GENOMIC DNA]</scope>
    <source>
        <strain evidence="2 3">S1285</strain>
    </source>
</reference>
<sequence length="61" mass="6753">MSPNMMLARTRPLPFQQGPFFIFLLHISVCNCNLNYFGETVLTGKKDYGLRAISTARSGAG</sequence>
<organism evidence="2 3">
    <name type="scientific">Citrobacter amalonaticus</name>
    <dbReference type="NCBI Taxonomy" id="35703"/>
    <lineage>
        <taxon>Bacteria</taxon>
        <taxon>Pseudomonadati</taxon>
        <taxon>Pseudomonadota</taxon>
        <taxon>Gammaproteobacteria</taxon>
        <taxon>Enterobacterales</taxon>
        <taxon>Enterobacteriaceae</taxon>
        <taxon>Citrobacter</taxon>
    </lineage>
</organism>
<proteinExistence type="predicted"/>
<dbReference type="AlphaFoldDB" id="A0A2S4S256"/>
<evidence type="ECO:0000313" key="2">
    <source>
        <dbReference type="EMBL" id="POU67937.1"/>
    </source>
</evidence>
<dbReference type="EMBL" id="PQLX01000001">
    <property type="protein sequence ID" value="POU67937.1"/>
    <property type="molecule type" value="Genomic_DNA"/>
</dbReference>
<name>A0A2S4S256_CITAM</name>
<keyword evidence="1" id="KW-1133">Transmembrane helix</keyword>
<dbReference type="Proteomes" id="UP000237003">
    <property type="component" value="Unassembled WGS sequence"/>
</dbReference>
<gene>
    <name evidence="2" type="ORF">C3430_02285</name>
</gene>
<feature type="transmembrane region" description="Helical" evidence="1">
    <location>
        <begin position="20"/>
        <end position="38"/>
    </location>
</feature>
<protein>
    <submittedName>
        <fullName evidence="2">Uncharacterized protein</fullName>
    </submittedName>
</protein>